<dbReference type="Proteomes" id="UP000247932">
    <property type="component" value="Unassembled WGS sequence"/>
</dbReference>
<dbReference type="OrthoDB" id="8548058at2"/>
<dbReference type="RefSeq" id="WP_034883332.1">
    <property type="nucleotide sequence ID" value="NZ_QGLR01000014.1"/>
</dbReference>
<name>A0A2V4DZU5_9GAMM</name>
<gene>
    <name evidence="1" type="ORF">DKK70_13045</name>
</gene>
<dbReference type="Pfam" id="PF13783">
    <property type="entry name" value="DUF4177"/>
    <property type="match status" value="1"/>
</dbReference>
<reference evidence="1 2" key="1">
    <citation type="submission" date="2018-05" db="EMBL/GenBank/DDBJ databases">
        <title>Reference genomes for bee gut microbiota database.</title>
        <authorList>
            <person name="Ellegaard K.M."/>
        </authorList>
    </citation>
    <scope>NUCLEOTIDE SEQUENCE [LARGE SCALE GENOMIC DNA]</scope>
    <source>
        <strain evidence="1 2">ESL0182</strain>
    </source>
</reference>
<organism evidence="1 2">
    <name type="scientific">Gilliamella apicola</name>
    <dbReference type="NCBI Taxonomy" id="1196095"/>
    <lineage>
        <taxon>Bacteria</taxon>
        <taxon>Pseudomonadati</taxon>
        <taxon>Pseudomonadota</taxon>
        <taxon>Gammaproteobacteria</taxon>
        <taxon>Orbales</taxon>
        <taxon>Orbaceae</taxon>
        <taxon>Gilliamella</taxon>
    </lineage>
</organism>
<protein>
    <submittedName>
        <fullName evidence="1">DUF4177 domain-containing protein</fullName>
    </submittedName>
</protein>
<comment type="caution">
    <text evidence="1">The sequence shown here is derived from an EMBL/GenBank/DDBJ whole genome shotgun (WGS) entry which is preliminary data.</text>
</comment>
<dbReference type="InterPro" id="IPR025234">
    <property type="entry name" value="YjzH-like"/>
</dbReference>
<keyword evidence="2" id="KW-1185">Reference proteome</keyword>
<evidence type="ECO:0000313" key="1">
    <source>
        <dbReference type="EMBL" id="PXZ05049.1"/>
    </source>
</evidence>
<sequence length="70" mass="8313">MKEYKVVIYQEGALSSLIFGAANSNADKFSAFLNETAKEGWRVITMQKDMRRLFLFWQREAYLIVMERDR</sequence>
<proteinExistence type="predicted"/>
<evidence type="ECO:0000313" key="2">
    <source>
        <dbReference type="Proteomes" id="UP000247932"/>
    </source>
</evidence>
<dbReference type="EMBL" id="QGLR01000014">
    <property type="protein sequence ID" value="PXZ05049.1"/>
    <property type="molecule type" value="Genomic_DNA"/>
</dbReference>
<accession>A0A2V4DZU5</accession>
<dbReference type="AlphaFoldDB" id="A0A2V4DZU5"/>